<gene>
    <name evidence="1" type="ORF">UFOPK2782_00688</name>
</gene>
<dbReference type="EMBL" id="CAEZYS010000077">
    <property type="protein sequence ID" value="CAB4737021.1"/>
    <property type="molecule type" value="Genomic_DNA"/>
</dbReference>
<dbReference type="AlphaFoldDB" id="A0A6J6SQ31"/>
<proteinExistence type="predicted"/>
<evidence type="ECO:0000313" key="1">
    <source>
        <dbReference type="EMBL" id="CAB4737021.1"/>
    </source>
</evidence>
<organism evidence="1">
    <name type="scientific">freshwater metagenome</name>
    <dbReference type="NCBI Taxonomy" id="449393"/>
    <lineage>
        <taxon>unclassified sequences</taxon>
        <taxon>metagenomes</taxon>
        <taxon>ecological metagenomes</taxon>
    </lineage>
</organism>
<accession>A0A6J6SQ31</accession>
<name>A0A6J6SQ31_9ZZZZ</name>
<sequence length="63" mass="6872">MNAKNLLIRESSAVMKNLTNPVPLISSRRLIIEPKNNAIKVIVQIARKSGEKAASSEANKVSE</sequence>
<protein>
    <submittedName>
        <fullName evidence="1">Unannotated protein</fullName>
    </submittedName>
</protein>
<reference evidence="1" key="1">
    <citation type="submission" date="2020-05" db="EMBL/GenBank/DDBJ databases">
        <authorList>
            <person name="Chiriac C."/>
            <person name="Salcher M."/>
            <person name="Ghai R."/>
            <person name="Kavagutti S V."/>
        </authorList>
    </citation>
    <scope>NUCLEOTIDE SEQUENCE</scope>
</reference>